<evidence type="ECO:0000313" key="6">
    <source>
        <dbReference type="EMBL" id="RAW30048.1"/>
    </source>
</evidence>
<evidence type="ECO:0000313" key="1">
    <source>
        <dbReference type="EMBL" id="KAG2855246.1"/>
    </source>
</evidence>
<dbReference type="Gene3D" id="1.10.443.10">
    <property type="entry name" value="Intergrase catalytic core"/>
    <property type="match status" value="1"/>
</dbReference>
<evidence type="ECO:0000313" key="3">
    <source>
        <dbReference type="EMBL" id="KAG2933612.1"/>
    </source>
</evidence>
<evidence type="ECO:0008006" key="8">
    <source>
        <dbReference type="Google" id="ProtNLM"/>
    </source>
</evidence>
<protein>
    <recommendedName>
        <fullName evidence="8">Integrase-like, catalytic domain</fullName>
    </recommendedName>
</protein>
<dbReference type="GO" id="GO:0006310">
    <property type="term" value="P:DNA recombination"/>
    <property type="evidence" value="ECO:0007669"/>
    <property type="project" value="InterPro"/>
</dbReference>
<dbReference type="AlphaFoldDB" id="A0A329S3A0"/>
<dbReference type="Proteomes" id="UP000251314">
    <property type="component" value="Unassembled WGS sequence"/>
</dbReference>
<name>A0A329S3A0_9STRA</name>
<dbReference type="Proteomes" id="UP000774804">
    <property type="component" value="Unassembled WGS sequence"/>
</dbReference>
<accession>A0A329S3A0</accession>
<gene>
    <name evidence="6" type="ORF">PC110_g13608</name>
    <name evidence="1" type="ORF">PC113_g12600</name>
    <name evidence="2" type="ORF">PC115_g11583</name>
    <name evidence="3" type="ORF">PC117_g12804</name>
    <name evidence="4" type="ORF">PC118_g12180</name>
    <name evidence="5" type="ORF">PC129_g10552</name>
</gene>
<reference evidence="6 7" key="1">
    <citation type="submission" date="2018-01" db="EMBL/GenBank/DDBJ databases">
        <title>Draft genome of the strawberry crown rot pathogen Phytophthora cactorum.</title>
        <authorList>
            <person name="Armitage A.D."/>
            <person name="Lysoe E."/>
            <person name="Nellist C.F."/>
            <person name="Harrison R.J."/>
            <person name="Brurberg M.B."/>
        </authorList>
    </citation>
    <scope>NUCLEOTIDE SEQUENCE [LARGE SCALE GENOMIC DNA]</scope>
    <source>
        <strain evidence="6 7">10300</strain>
    </source>
</reference>
<dbReference type="Proteomes" id="UP000736787">
    <property type="component" value="Unassembled WGS sequence"/>
</dbReference>
<organism evidence="6 7">
    <name type="scientific">Phytophthora cactorum</name>
    <dbReference type="NCBI Taxonomy" id="29920"/>
    <lineage>
        <taxon>Eukaryota</taxon>
        <taxon>Sar</taxon>
        <taxon>Stramenopiles</taxon>
        <taxon>Oomycota</taxon>
        <taxon>Peronosporomycetes</taxon>
        <taxon>Peronosporales</taxon>
        <taxon>Peronosporaceae</taxon>
        <taxon>Phytophthora</taxon>
    </lineage>
</organism>
<dbReference type="Proteomes" id="UP000697107">
    <property type="component" value="Unassembled WGS sequence"/>
</dbReference>
<dbReference type="Proteomes" id="UP000760860">
    <property type="component" value="Unassembled WGS sequence"/>
</dbReference>
<evidence type="ECO:0000313" key="4">
    <source>
        <dbReference type="EMBL" id="KAG2978583.1"/>
    </source>
</evidence>
<sequence length="232" mass="25733">MSSFKDPINFNIQNKKRSPVNVENLQELSLVELLETDADHTSLQESSSSANPSPPGAQAYVNRFLARVKENAKLQGIRLTPGLTSHSFRRGGAMQANDGTVAENWIIERGGWQLDRTNKTFSYMLGTTKADQQVSRVLSGRKPKDGARLPALAALYTPVPSRPLKRQALLFTNTMEFTDQALNLDEDVAEVLTAALVLHYPYMLRLCDHSPFVTTMREAMSARAIVESELLA</sequence>
<dbReference type="GO" id="GO:0003677">
    <property type="term" value="F:DNA binding"/>
    <property type="evidence" value="ECO:0007669"/>
    <property type="project" value="InterPro"/>
</dbReference>
<keyword evidence="7" id="KW-1185">Reference proteome</keyword>
<reference evidence="1" key="2">
    <citation type="submission" date="2018-10" db="EMBL/GenBank/DDBJ databases">
        <title>Effector identification in a new, highly contiguous assembly of the strawberry crown rot pathogen Phytophthora cactorum.</title>
        <authorList>
            <person name="Armitage A.D."/>
            <person name="Nellist C.F."/>
            <person name="Bates H."/>
            <person name="Vickerstaff R.J."/>
            <person name="Harrison R.J."/>
        </authorList>
    </citation>
    <scope>NUCLEOTIDE SEQUENCE</scope>
    <source>
        <strain evidence="1">15-7</strain>
        <strain evidence="2">4032</strain>
        <strain evidence="3">4040</strain>
        <strain evidence="4">P415</strain>
        <strain evidence="5">P421</strain>
    </source>
</reference>
<dbReference type="EMBL" id="RCMV01000350">
    <property type="protein sequence ID" value="KAG3218658.1"/>
    <property type="molecule type" value="Genomic_DNA"/>
</dbReference>
<dbReference type="InterPro" id="IPR013762">
    <property type="entry name" value="Integrase-like_cat_sf"/>
</dbReference>
<dbReference type="Proteomes" id="UP000735874">
    <property type="component" value="Unassembled WGS sequence"/>
</dbReference>
<dbReference type="EMBL" id="RCML01000385">
    <property type="protein sequence ID" value="KAG2978583.1"/>
    <property type="molecule type" value="Genomic_DNA"/>
</dbReference>
<dbReference type="STRING" id="29920.A0A329S3A0"/>
<evidence type="ECO:0000313" key="5">
    <source>
        <dbReference type="EMBL" id="KAG3218658.1"/>
    </source>
</evidence>
<dbReference type="VEuPathDB" id="FungiDB:PC110_g13608"/>
<dbReference type="GO" id="GO:0015074">
    <property type="term" value="P:DNA integration"/>
    <property type="evidence" value="ECO:0007669"/>
    <property type="project" value="InterPro"/>
</dbReference>
<comment type="caution">
    <text evidence="6">The sequence shown here is derived from an EMBL/GenBank/DDBJ whole genome shotgun (WGS) entry which is preliminary data.</text>
</comment>
<dbReference type="EMBL" id="RCMG01000385">
    <property type="protein sequence ID" value="KAG2855246.1"/>
    <property type="molecule type" value="Genomic_DNA"/>
</dbReference>
<evidence type="ECO:0000313" key="7">
    <source>
        <dbReference type="Proteomes" id="UP000251314"/>
    </source>
</evidence>
<proteinExistence type="predicted"/>
<dbReference type="OrthoDB" id="126674at2759"/>
<evidence type="ECO:0000313" key="2">
    <source>
        <dbReference type="EMBL" id="KAG2914782.1"/>
    </source>
</evidence>
<dbReference type="EMBL" id="MJFZ01000392">
    <property type="protein sequence ID" value="RAW30048.1"/>
    <property type="molecule type" value="Genomic_DNA"/>
</dbReference>
<dbReference type="EMBL" id="RCMK01000360">
    <property type="protein sequence ID" value="KAG2933612.1"/>
    <property type="molecule type" value="Genomic_DNA"/>
</dbReference>
<dbReference type="EMBL" id="RCMI01000367">
    <property type="protein sequence ID" value="KAG2914782.1"/>
    <property type="molecule type" value="Genomic_DNA"/>
</dbReference>